<comment type="function">
    <text evidence="6">Involved in the assembly of lipopolysaccharide (LPS). Required for the translocation of LPS from the inner membrane to the outer membrane. Facilitates the transfer of LPS from the inner membrane to the periplasmic protein LptA. Could be a docking site for LptA.</text>
</comment>
<dbReference type="PIRSF" id="PIRSF028513">
    <property type="entry name" value="LptC"/>
    <property type="match status" value="1"/>
</dbReference>
<dbReference type="InterPro" id="IPR052363">
    <property type="entry name" value="LPS_export_LptC"/>
</dbReference>
<keyword evidence="2 6" id="KW-0997">Cell inner membrane</keyword>
<evidence type="ECO:0000256" key="6">
    <source>
        <dbReference type="HAMAP-Rule" id="MF_01915"/>
    </source>
</evidence>
<dbReference type="GO" id="GO:0043165">
    <property type="term" value="P:Gram-negative-bacterium-type cell outer membrane assembly"/>
    <property type="evidence" value="ECO:0007669"/>
    <property type="project" value="UniProtKB-UniRule"/>
</dbReference>
<evidence type="ECO:0000256" key="1">
    <source>
        <dbReference type="ARBA" id="ARBA00022475"/>
    </source>
</evidence>
<comment type="caution">
    <text evidence="8">The sequence shown here is derived from an EMBL/GenBank/DDBJ whole genome shotgun (WGS) entry which is preliminary data.</text>
</comment>
<accession>A0A432WK02</accession>
<dbReference type="Proteomes" id="UP000287823">
    <property type="component" value="Unassembled WGS sequence"/>
</dbReference>
<keyword evidence="3 6" id="KW-0812">Transmembrane</keyword>
<dbReference type="PANTHER" id="PTHR37481">
    <property type="entry name" value="LIPOPOLYSACCHARIDE EXPORT SYSTEM PROTEIN LPTC"/>
    <property type="match status" value="1"/>
</dbReference>
<evidence type="ECO:0000256" key="4">
    <source>
        <dbReference type="ARBA" id="ARBA00022989"/>
    </source>
</evidence>
<dbReference type="HAMAP" id="MF_01915">
    <property type="entry name" value="LPS_assembly_LptC"/>
    <property type="match status" value="1"/>
</dbReference>
<evidence type="ECO:0000256" key="5">
    <source>
        <dbReference type="ARBA" id="ARBA00023136"/>
    </source>
</evidence>
<dbReference type="RefSeq" id="WP_126798566.1">
    <property type="nucleotide sequence ID" value="NZ_PIPO01000002.1"/>
</dbReference>
<protein>
    <recommendedName>
        <fullName evidence="6 7">Lipopolysaccharide export system protein LptC</fullName>
    </recommendedName>
</protein>
<comment type="subunit">
    <text evidence="6">Component of the lipopolysaccharide transport and assembly complex. Interacts with LptA and the LptBFG transporter complex.</text>
</comment>
<evidence type="ECO:0000256" key="7">
    <source>
        <dbReference type="PIRNR" id="PIRNR028513"/>
    </source>
</evidence>
<evidence type="ECO:0000313" key="8">
    <source>
        <dbReference type="EMBL" id="RUO34027.1"/>
    </source>
</evidence>
<dbReference type="GO" id="GO:0015221">
    <property type="term" value="F:lipopolysaccharide transmembrane transporter activity"/>
    <property type="evidence" value="ECO:0007669"/>
    <property type="project" value="InterPro"/>
</dbReference>
<keyword evidence="1 6" id="KW-1003">Cell membrane</keyword>
<gene>
    <name evidence="6 8" type="primary">lptC</name>
    <name evidence="8" type="ORF">CWE14_06165</name>
</gene>
<evidence type="ECO:0000256" key="3">
    <source>
        <dbReference type="ARBA" id="ARBA00022692"/>
    </source>
</evidence>
<comment type="subcellular location">
    <subcellularLocation>
        <location evidence="6">Cell inner membrane</location>
        <topology evidence="6">Single-pass membrane protein</topology>
    </subcellularLocation>
</comment>
<dbReference type="EMBL" id="PIPO01000002">
    <property type="protein sequence ID" value="RUO34027.1"/>
    <property type="molecule type" value="Genomic_DNA"/>
</dbReference>
<dbReference type="InterPro" id="IPR010664">
    <property type="entry name" value="LipoPS_assembly_LptC-rel"/>
</dbReference>
<reference evidence="8 9" key="1">
    <citation type="journal article" date="2011" name="Front. Microbiol.">
        <title>Genomic signatures of strain selection and enhancement in Bacillus atrophaeus var. globigii, a historical biowarfare simulant.</title>
        <authorList>
            <person name="Gibbons H.S."/>
            <person name="Broomall S.M."/>
            <person name="McNew L.A."/>
            <person name="Daligault H."/>
            <person name="Chapman C."/>
            <person name="Bruce D."/>
            <person name="Karavis M."/>
            <person name="Krepps M."/>
            <person name="McGregor P.A."/>
            <person name="Hong C."/>
            <person name="Park K.H."/>
            <person name="Akmal A."/>
            <person name="Feldman A."/>
            <person name="Lin J.S."/>
            <person name="Chang W.E."/>
            <person name="Higgs B.W."/>
            <person name="Demirev P."/>
            <person name="Lindquist J."/>
            <person name="Liem A."/>
            <person name="Fochler E."/>
            <person name="Read T.D."/>
            <person name="Tapia R."/>
            <person name="Johnson S."/>
            <person name="Bishop-Lilly K.A."/>
            <person name="Detter C."/>
            <person name="Han C."/>
            <person name="Sozhamannan S."/>
            <person name="Rosenzweig C.N."/>
            <person name="Skowronski E.W."/>
        </authorList>
    </citation>
    <scope>NUCLEOTIDE SEQUENCE [LARGE SCALE GENOMIC DNA]</scope>
    <source>
        <strain evidence="8 9">Y4G10-17</strain>
    </source>
</reference>
<keyword evidence="5 6" id="KW-0472">Membrane</keyword>
<evidence type="ECO:0000313" key="9">
    <source>
        <dbReference type="Proteomes" id="UP000287823"/>
    </source>
</evidence>
<dbReference type="GO" id="GO:0017089">
    <property type="term" value="F:glycolipid transfer activity"/>
    <property type="evidence" value="ECO:0007669"/>
    <property type="project" value="TreeGrafter"/>
</dbReference>
<dbReference type="AlphaFoldDB" id="A0A432WK02"/>
<name>A0A432WK02_9GAMM</name>
<evidence type="ECO:0000256" key="2">
    <source>
        <dbReference type="ARBA" id="ARBA00022519"/>
    </source>
</evidence>
<comment type="similarity">
    <text evidence="6 7">Belongs to the LptC family.</text>
</comment>
<dbReference type="GO" id="GO:0005886">
    <property type="term" value="C:plasma membrane"/>
    <property type="evidence" value="ECO:0007669"/>
    <property type="project" value="UniProtKB-SubCell"/>
</dbReference>
<dbReference type="NCBIfam" id="TIGR04409">
    <property type="entry name" value="LptC_YrbK"/>
    <property type="match status" value="1"/>
</dbReference>
<dbReference type="Pfam" id="PF06835">
    <property type="entry name" value="LptC"/>
    <property type="match status" value="1"/>
</dbReference>
<keyword evidence="4 6" id="KW-1133">Transmembrane helix</keyword>
<dbReference type="InterPro" id="IPR026265">
    <property type="entry name" value="LptC"/>
</dbReference>
<keyword evidence="9" id="KW-1185">Reference proteome</keyword>
<dbReference type="GO" id="GO:0030288">
    <property type="term" value="C:outer membrane-bounded periplasmic space"/>
    <property type="evidence" value="ECO:0007669"/>
    <property type="project" value="TreeGrafter"/>
</dbReference>
<dbReference type="PANTHER" id="PTHR37481:SF1">
    <property type="entry name" value="LIPOPOLYSACCHARIDE EXPORT SYSTEM PROTEIN LPTC"/>
    <property type="match status" value="1"/>
</dbReference>
<dbReference type="Gene3D" id="2.60.450.10">
    <property type="entry name" value="Lipopolysaccharide (LPS) transport protein A like domain"/>
    <property type="match status" value="1"/>
</dbReference>
<sequence length="193" mass="22568">MNWRVSFILVSIAIALLFLFWRPFSEPEETLPQLDPAELQPDFVAEGLFTRIFNPEGELQHRIESTRMAHFSVIGLTELSNPVYITTIQRDNGETELWQLRADRGNYYDDERLILEDNVRITNEDETSFIRAIETEYLTINTSTQVISTDHPVRIYGPQFEVQGQGMRTNLESQQLELTEHVQTVYFPERRSQ</sequence>
<comment type="function">
    <text evidence="7">Required for the translocation of lipopolysaccharide (LPS) from the inner membrane to the outer membrane.</text>
</comment>
<proteinExistence type="inferred from homology"/>
<organism evidence="8 9">
    <name type="scientific">Aliidiomarina soli</name>
    <dbReference type="NCBI Taxonomy" id="1928574"/>
    <lineage>
        <taxon>Bacteria</taxon>
        <taxon>Pseudomonadati</taxon>
        <taxon>Pseudomonadota</taxon>
        <taxon>Gammaproteobacteria</taxon>
        <taxon>Alteromonadales</taxon>
        <taxon>Idiomarinaceae</taxon>
        <taxon>Aliidiomarina</taxon>
    </lineage>
</organism>